<dbReference type="InterPro" id="IPR044868">
    <property type="entry name" value="Rpn13/ADRM1_Pru"/>
</dbReference>
<evidence type="ECO:0000259" key="7">
    <source>
        <dbReference type="PROSITE" id="PS51917"/>
    </source>
</evidence>
<keyword evidence="5" id="KW-0539">Nucleus</keyword>
<dbReference type="GeneID" id="54419029"/>
<keyword evidence="9" id="KW-1185">Reference proteome</keyword>
<feature type="compositionally biased region" description="Acidic residues" evidence="6">
    <location>
        <begin position="165"/>
        <end position="175"/>
    </location>
</feature>
<dbReference type="GO" id="GO:0061133">
    <property type="term" value="F:endopeptidase activator activity"/>
    <property type="evidence" value="ECO:0007669"/>
    <property type="project" value="TreeGrafter"/>
</dbReference>
<reference evidence="10" key="3">
    <citation type="submission" date="2025-04" db="UniProtKB">
        <authorList>
            <consortium name="RefSeq"/>
        </authorList>
    </citation>
    <scope>IDENTIFICATION</scope>
    <source>
        <strain evidence="10">CBS 781.70</strain>
    </source>
</reference>
<keyword evidence="3" id="KW-0963">Cytoplasm</keyword>
<dbReference type="OrthoDB" id="340431at2759"/>
<dbReference type="GO" id="GO:0005634">
    <property type="term" value="C:nucleus"/>
    <property type="evidence" value="ECO:0007669"/>
    <property type="project" value="UniProtKB-SubCell"/>
</dbReference>
<comment type="subcellular location">
    <subcellularLocation>
        <location evidence="2">Cytoplasm</location>
    </subcellularLocation>
    <subcellularLocation>
        <location evidence="1">Nucleus</location>
    </subcellularLocation>
</comment>
<dbReference type="EMBL" id="ML975149">
    <property type="protein sequence ID" value="KAF1817244.1"/>
    <property type="molecule type" value="Genomic_DNA"/>
</dbReference>
<evidence type="ECO:0000313" key="10">
    <source>
        <dbReference type="RefSeq" id="XP_033538875.1"/>
    </source>
</evidence>
<dbReference type="GO" id="GO:0005737">
    <property type="term" value="C:cytoplasm"/>
    <property type="evidence" value="ECO:0007669"/>
    <property type="project" value="UniProtKB-SubCell"/>
</dbReference>
<feature type="region of interest" description="Disordered" evidence="6">
    <location>
        <begin position="153"/>
        <end position="232"/>
    </location>
</feature>
<feature type="compositionally biased region" description="Low complexity" evidence="6">
    <location>
        <begin position="215"/>
        <end position="232"/>
    </location>
</feature>
<organism evidence="8">
    <name type="scientific">Eremomyces bilateralis CBS 781.70</name>
    <dbReference type="NCBI Taxonomy" id="1392243"/>
    <lineage>
        <taxon>Eukaryota</taxon>
        <taxon>Fungi</taxon>
        <taxon>Dikarya</taxon>
        <taxon>Ascomycota</taxon>
        <taxon>Pezizomycotina</taxon>
        <taxon>Dothideomycetes</taxon>
        <taxon>Dothideomycetes incertae sedis</taxon>
        <taxon>Eremomycetales</taxon>
        <taxon>Eremomycetaceae</taxon>
        <taxon>Eremomyces</taxon>
    </lineage>
</organism>
<evidence type="ECO:0000256" key="5">
    <source>
        <dbReference type="ARBA" id="ARBA00023242"/>
    </source>
</evidence>
<feature type="region of interest" description="Disordered" evidence="6">
    <location>
        <begin position="240"/>
        <end position="259"/>
    </location>
</feature>
<evidence type="ECO:0000313" key="8">
    <source>
        <dbReference type="EMBL" id="KAF1817244.1"/>
    </source>
</evidence>
<dbReference type="PANTHER" id="PTHR12225">
    <property type="entry name" value="ADHESION REGULATING MOLECULE 1 110 KDA CELL MEMBRANE GLYCOPROTEIN"/>
    <property type="match status" value="1"/>
</dbReference>
<dbReference type="PROSITE" id="PS51917">
    <property type="entry name" value="PRU"/>
    <property type="match status" value="1"/>
</dbReference>
<sequence length="404" mass="43699">MASITPLITFRAGKCEYDEGTQKFKAIPTPGFVYLYASDDLINFCWRPTSAPIDQPELELMMIPSDGTFWPYMDPVIKNPYENLTAGNVKSPTNGRIFVLKFSSSSQRHMFWMQSGGLRDQPSVFTKQDLFFGHVVNTLLVEGPDVDTQEMYREYKSGGNPPHGDEDENMEDAEQPEPQHDRRNSTGGAGPDATGGDVRDEGEDAREGGADGARARGATTAQSQAAPSDASQAVQNFLKSLNGGQAPPQQQGGKLYTTLNDLLPPSTTIPLIETASPDFIDRLSSHLPRTILLLEVGGEEMADIDPDSDVADAIVESIDTDQKREILRRVLRSPQLVQSLGVLTAALRDGGLPMISDALKLKVDNGGYVRGGTMPMGGGDAVEAFVEGVKKTAEGKGDEDVEMS</sequence>
<gene>
    <name evidence="8 10" type="ORF">P152DRAFT_453828</name>
</gene>
<dbReference type="GO" id="GO:0008541">
    <property type="term" value="C:proteasome regulatory particle, lid subcomplex"/>
    <property type="evidence" value="ECO:0007669"/>
    <property type="project" value="TreeGrafter"/>
</dbReference>
<evidence type="ECO:0000256" key="1">
    <source>
        <dbReference type="ARBA" id="ARBA00004123"/>
    </source>
</evidence>
<dbReference type="GO" id="GO:0070628">
    <property type="term" value="F:proteasome binding"/>
    <property type="evidence" value="ECO:0007669"/>
    <property type="project" value="TreeGrafter"/>
</dbReference>
<evidence type="ECO:0000256" key="4">
    <source>
        <dbReference type="ARBA" id="ARBA00022942"/>
    </source>
</evidence>
<reference evidence="8 10" key="1">
    <citation type="submission" date="2020-01" db="EMBL/GenBank/DDBJ databases">
        <authorList>
            <consortium name="DOE Joint Genome Institute"/>
            <person name="Haridas S."/>
            <person name="Albert R."/>
            <person name="Binder M."/>
            <person name="Bloem J."/>
            <person name="Labutti K."/>
            <person name="Salamov A."/>
            <person name="Andreopoulos B."/>
            <person name="Baker S.E."/>
            <person name="Barry K."/>
            <person name="Bills G."/>
            <person name="Bluhm B.H."/>
            <person name="Cannon C."/>
            <person name="Castanera R."/>
            <person name="Culley D.E."/>
            <person name="Daum C."/>
            <person name="Ezra D."/>
            <person name="Gonzalez J.B."/>
            <person name="Henrissat B."/>
            <person name="Kuo A."/>
            <person name="Liang C."/>
            <person name="Lipzen A."/>
            <person name="Lutzoni F."/>
            <person name="Magnuson J."/>
            <person name="Mondo S."/>
            <person name="Nolan M."/>
            <person name="Ohm R."/>
            <person name="Pangilinan J."/>
            <person name="Park H.-J."/>
            <person name="Ramirez L."/>
            <person name="Alfaro M."/>
            <person name="Sun H."/>
            <person name="Tritt A."/>
            <person name="Yoshinaga Y."/>
            <person name="Zwiers L.-H."/>
            <person name="Turgeon B.G."/>
            <person name="Goodwin S.B."/>
            <person name="Spatafora J.W."/>
            <person name="Crous P.W."/>
            <person name="Grigoriev I.V."/>
        </authorList>
    </citation>
    <scope>NUCLEOTIDE SEQUENCE</scope>
    <source>
        <strain evidence="8 10">CBS 781.70</strain>
    </source>
</reference>
<dbReference type="Proteomes" id="UP000504638">
    <property type="component" value="Unplaced"/>
</dbReference>
<dbReference type="RefSeq" id="XP_033538875.1">
    <property type="nucleotide sequence ID" value="XM_033678459.1"/>
</dbReference>
<dbReference type="AlphaFoldDB" id="A0A6G1GGV5"/>
<dbReference type="Gene3D" id="2.30.29.70">
    <property type="entry name" value="Proteasomal ubiquitin receptor Rpn13/ADRM1"/>
    <property type="match status" value="1"/>
</dbReference>
<dbReference type="PANTHER" id="PTHR12225:SF0">
    <property type="entry name" value="PROTEASOMAL UBIQUITIN RECEPTOR ADRM1"/>
    <property type="match status" value="1"/>
</dbReference>
<evidence type="ECO:0000256" key="3">
    <source>
        <dbReference type="ARBA" id="ARBA00022490"/>
    </source>
</evidence>
<dbReference type="InterPro" id="IPR038633">
    <property type="entry name" value="Rpn13/ADRM1_Pru_sf"/>
</dbReference>
<dbReference type="Pfam" id="PF04683">
    <property type="entry name" value="Rpn13_ADRM1_Pru"/>
    <property type="match status" value="1"/>
</dbReference>
<evidence type="ECO:0000256" key="6">
    <source>
        <dbReference type="SAM" id="MobiDB-lite"/>
    </source>
</evidence>
<accession>A0A6G1GGV5</accession>
<name>A0A6G1GGV5_9PEZI</name>
<dbReference type="Gene3D" id="1.10.2020.20">
    <property type="match status" value="1"/>
</dbReference>
<dbReference type="InterPro" id="IPR038108">
    <property type="entry name" value="RPN13_DEUBAD_sf"/>
</dbReference>
<evidence type="ECO:0000256" key="2">
    <source>
        <dbReference type="ARBA" id="ARBA00004496"/>
    </source>
</evidence>
<keyword evidence="4" id="KW-0647">Proteasome</keyword>
<feature type="compositionally biased region" description="Low complexity" evidence="6">
    <location>
        <begin position="243"/>
        <end position="253"/>
    </location>
</feature>
<protein>
    <recommendedName>
        <fullName evidence="7">Pru domain-containing protein</fullName>
    </recommendedName>
</protein>
<dbReference type="InterPro" id="IPR006773">
    <property type="entry name" value="Rpn13/ADRM1"/>
</dbReference>
<proteinExistence type="predicted"/>
<evidence type="ECO:0000313" key="9">
    <source>
        <dbReference type="Proteomes" id="UP000504638"/>
    </source>
</evidence>
<feature type="domain" description="Pru" evidence="7">
    <location>
        <begin position="2"/>
        <end position="143"/>
    </location>
</feature>
<reference evidence="10" key="2">
    <citation type="submission" date="2020-04" db="EMBL/GenBank/DDBJ databases">
        <authorList>
            <consortium name="NCBI Genome Project"/>
        </authorList>
    </citation>
    <scope>NUCLEOTIDE SEQUENCE</scope>
    <source>
        <strain evidence="10">CBS 781.70</strain>
    </source>
</reference>